<keyword evidence="3" id="KW-1185">Reference proteome</keyword>
<evidence type="ECO:0000313" key="2">
    <source>
        <dbReference type="EMBL" id="AZN29113.1"/>
    </source>
</evidence>
<reference evidence="2 3" key="1">
    <citation type="submission" date="2018-12" db="EMBL/GenBank/DDBJ databases">
        <title>Complete genome sequence of Flaviflexus salsibiostraticola KCTC 33148.</title>
        <authorList>
            <person name="Bae J.-W."/>
        </authorList>
    </citation>
    <scope>NUCLEOTIDE SEQUENCE [LARGE SCALE GENOMIC DNA]</scope>
    <source>
        <strain evidence="2 3">KCTC 33148</strain>
    </source>
</reference>
<dbReference type="Proteomes" id="UP000270021">
    <property type="component" value="Chromosome"/>
</dbReference>
<comment type="similarity">
    <text evidence="1">Belongs to the phD/YefM antitoxin family.</text>
</comment>
<dbReference type="OrthoDB" id="3378334at2"/>
<dbReference type="RefSeq" id="WP_126038272.1">
    <property type="nucleotide sequence ID" value="NZ_CP034438.1"/>
</dbReference>
<organism evidence="2 3">
    <name type="scientific">Flaviflexus salsibiostraticola</name>
    <dbReference type="NCBI Taxonomy" id="1282737"/>
    <lineage>
        <taxon>Bacteria</taxon>
        <taxon>Bacillati</taxon>
        <taxon>Actinomycetota</taxon>
        <taxon>Actinomycetes</taxon>
        <taxon>Actinomycetales</taxon>
        <taxon>Actinomycetaceae</taxon>
        <taxon>Flaviflexus</taxon>
    </lineage>
</organism>
<name>A0A3Q8WSC0_9ACTO</name>
<dbReference type="EMBL" id="CP034438">
    <property type="protein sequence ID" value="AZN29113.1"/>
    <property type="molecule type" value="Genomic_DNA"/>
</dbReference>
<evidence type="ECO:0000313" key="3">
    <source>
        <dbReference type="Proteomes" id="UP000270021"/>
    </source>
</evidence>
<dbReference type="Gene3D" id="3.40.1620.10">
    <property type="entry name" value="YefM-like domain"/>
    <property type="match status" value="1"/>
</dbReference>
<dbReference type="InterPro" id="IPR036165">
    <property type="entry name" value="YefM-like_sf"/>
</dbReference>
<proteinExistence type="inferred from homology"/>
<evidence type="ECO:0000256" key="1">
    <source>
        <dbReference type="ARBA" id="ARBA00009981"/>
    </source>
</evidence>
<protein>
    <submittedName>
        <fullName evidence="2">Prevent-host-death protein</fullName>
    </submittedName>
</protein>
<sequence>MTLSYDLPVATRRSSDLSKHSAEVFAEAEDHPVTVTRRDGESLVLMSQREADARAELLQIAASLITVSLEDGPLTERMASLYPWIYALSTEDRERCARDLIDAARASFSTHQPHMVVAKLTSWRETATAIAAGLGSQPVEWLEEDDDMVGGALVERP</sequence>
<dbReference type="KEGG" id="fsl:EJO69_01465"/>
<accession>A0A3Q8WSC0</accession>
<gene>
    <name evidence="2" type="ORF">EJO69_01465</name>
</gene>
<dbReference type="AlphaFoldDB" id="A0A3Q8WSC0"/>
<dbReference type="SUPFAM" id="SSF143120">
    <property type="entry name" value="YefM-like"/>
    <property type="match status" value="1"/>
</dbReference>